<evidence type="ECO:0000313" key="1">
    <source>
        <dbReference type="EMBL" id="VDK65864.1"/>
    </source>
</evidence>
<accession>A0A3P6TGV1</accession>
<dbReference type="OrthoDB" id="294251at2759"/>
<reference evidence="1 2" key="1">
    <citation type="submission" date="2018-11" db="EMBL/GenBank/DDBJ databases">
        <authorList>
            <consortium name="Pathogen Informatics"/>
        </authorList>
    </citation>
    <scope>NUCLEOTIDE SEQUENCE [LARGE SCALE GENOMIC DNA]</scope>
</reference>
<dbReference type="SUPFAM" id="SSF50998">
    <property type="entry name" value="Quinoprotein alcohol dehydrogenase-like"/>
    <property type="match status" value="1"/>
</dbReference>
<sequence>MAFDATQPFPSRYTIEQKQRAYLAVLEERLSRRKQLRQCLSTTAKPNLNDGYVIELVTFCGTKQGCGYICAGNQTKGIVSRFTITATTSTLQKLDHEASRFECRILSMIAPDEDIAFLSLLSAYIVAVHIKGLNVEILWELKLNDVPLKLLHYDEHLYAALASGTLTVIENVTELVPNELELYHLPIGAAPISDVVVVNHTLCLAVACKIVVLSIPRPSFTCLDGRQDMEITMVLYVHEQIWIGTNDGYLIIYDVKNSAANDTSKLLRPPPVQKYPAGLRLSPKSGSVCAIHHLPTYYIPTESETRHDERVSVAEYPAAERQGRKVSMFMNQNTKRYSIT</sequence>
<keyword evidence="2" id="KW-1185">Reference proteome</keyword>
<evidence type="ECO:0000313" key="2">
    <source>
        <dbReference type="Proteomes" id="UP000267096"/>
    </source>
</evidence>
<organism evidence="1 2">
    <name type="scientific">Anisakis simplex</name>
    <name type="common">Herring worm</name>
    <dbReference type="NCBI Taxonomy" id="6269"/>
    <lineage>
        <taxon>Eukaryota</taxon>
        <taxon>Metazoa</taxon>
        <taxon>Ecdysozoa</taxon>
        <taxon>Nematoda</taxon>
        <taxon>Chromadorea</taxon>
        <taxon>Rhabditida</taxon>
        <taxon>Spirurina</taxon>
        <taxon>Ascaridomorpha</taxon>
        <taxon>Ascaridoidea</taxon>
        <taxon>Anisakidae</taxon>
        <taxon>Anisakis</taxon>
        <taxon>Anisakis simplex complex</taxon>
    </lineage>
</organism>
<gene>
    <name evidence="1" type="ORF">ASIM_LOCUS18697</name>
</gene>
<protein>
    <submittedName>
        <fullName evidence="1">Uncharacterized protein</fullName>
    </submittedName>
</protein>
<name>A0A3P6TGV1_ANISI</name>
<proteinExistence type="predicted"/>
<dbReference type="Proteomes" id="UP000267096">
    <property type="component" value="Unassembled WGS sequence"/>
</dbReference>
<dbReference type="InterPro" id="IPR011047">
    <property type="entry name" value="Quinoprotein_ADH-like_sf"/>
</dbReference>
<dbReference type="AlphaFoldDB" id="A0A3P6TGV1"/>
<dbReference type="EMBL" id="UYRR01035945">
    <property type="protein sequence ID" value="VDK65864.1"/>
    <property type="molecule type" value="Genomic_DNA"/>
</dbReference>